<evidence type="ECO:0000313" key="2">
    <source>
        <dbReference type="Proteomes" id="UP001491310"/>
    </source>
</evidence>
<sequence>MSLSLLLDGTRNLSAELESLMYVFLYIATGARLVWKPYRNEQREARAVKFMSMTYEFKRDLLSRIEDPVFSAAAINLQRLFFPSNQYRRNVTVQAFRRALADARG</sequence>
<accession>A0ABR2YGM1</accession>
<evidence type="ECO:0000313" key="1">
    <source>
        <dbReference type="EMBL" id="KAK9904981.1"/>
    </source>
</evidence>
<dbReference type="EMBL" id="JALJOT010000012">
    <property type="protein sequence ID" value="KAK9904981.1"/>
    <property type="molecule type" value="Genomic_DNA"/>
</dbReference>
<organism evidence="1 2">
    <name type="scientific">Coccomyxa subellipsoidea</name>
    <dbReference type="NCBI Taxonomy" id="248742"/>
    <lineage>
        <taxon>Eukaryota</taxon>
        <taxon>Viridiplantae</taxon>
        <taxon>Chlorophyta</taxon>
        <taxon>core chlorophytes</taxon>
        <taxon>Trebouxiophyceae</taxon>
        <taxon>Trebouxiophyceae incertae sedis</taxon>
        <taxon>Coccomyxaceae</taxon>
        <taxon>Coccomyxa</taxon>
    </lineage>
</organism>
<protein>
    <submittedName>
        <fullName evidence="1">Uncharacterized protein</fullName>
    </submittedName>
</protein>
<dbReference type="Proteomes" id="UP001491310">
    <property type="component" value="Unassembled WGS sequence"/>
</dbReference>
<name>A0ABR2YGM1_9CHLO</name>
<comment type="caution">
    <text evidence="1">The sequence shown here is derived from an EMBL/GenBank/DDBJ whole genome shotgun (WGS) entry which is preliminary data.</text>
</comment>
<reference evidence="1 2" key="1">
    <citation type="journal article" date="2024" name="Nat. Commun.">
        <title>Phylogenomics reveals the evolutionary origins of lichenization in chlorophyte algae.</title>
        <authorList>
            <person name="Puginier C."/>
            <person name="Libourel C."/>
            <person name="Otte J."/>
            <person name="Skaloud P."/>
            <person name="Haon M."/>
            <person name="Grisel S."/>
            <person name="Petersen M."/>
            <person name="Berrin J.G."/>
            <person name="Delaux P.M."/>
            <person name="Dal Grande F."/>
            <person name="Keller J."/>
        </authorList>
    </citation>
    <scope>NUCLEOTIDE SEQUENCE [LARGE SCALE GENOMIC DNA]</scope>
    <source>
        <strain evidence="1 2">SAG 216-7</strain>
    </source>
</reference>
<gene>
    <name evidence="1" type="ORF">WJX75_006949</name>
</gene>
<proteinExistence type="predicted"/>
<keyword evidence="2" id="KW-1185">Reference proteome</keyword>